<comment type="caution">
    <text evidence="2">The sequence shown here is derived from an EMBL/GenBank/DDBJ whole genome shotgun (WGS) entry which is preliminary data.</text>
</comment>
<feature type="compositionally biased region" description="Low complexity" evidence="1">
    <location>
        <begin position="425"/>
        <end position="437"/>
    </location>
</feature>
<feature type="compositionally biased region" description="Low complexity" evidence="1">
    <location>
        <begin position="58"/>
        <end position="68"/>
    </location>
</feature>
<dbReference type="EMBL" id="BRXU01000013">
    <property type="protein sequence ID" value="GLC55453.1"/>
    <property type="molecule type" value="Genomic_DNA"/>
</dbReference>
<organism evidence="2 3">
    <name type="scientific">Pleodorina starrii</name>
    <dbReference type="NCBI Taxonomy" id="330485"/>
    <lineage>
        <taxon>Eukaryota</taxon>
        <taxon>Viridiplantae</taxon>
        <taxon>Chlorophyta</taxon>
        <taxon>core chlorophytes</taxon>
        <taxon>Chlorophyceae</taxon>
        <taxon>CS clade</taxon>
        <taxon>Chlamydomonadales</taxon>
        <taxon>Volvocaceae</taxon>
        <taxon>Pleodorina</taxon>
    </lineage>
</organism>
<feature type="compositionally biased region" description="Low complexity" evidence="1">
    <location>
        <begin position="21"/>
        <end position="31"/>
    </location>
</feature>
<protein>
    <submittedName>
        <fullName evidence="2">Uncharacterized protein</fullName>
    </submittedName>
</protein>
<reference evidence="2 3" key="1">
    <citation type="journal article" date="2023" name="Commun. Biol.">
        <title>Reorganization of the ancestral sex-determining regions during the evolution of trioecy in Pleodorina starrii.</title>
        <authorList>
            <person name="Takahashi K."/>
            <person name="Suzuki S."/>
            <person name="Kawai-Toyooka H."/>
            <person name="Yamamoto K."/>
            <person name="Hamaji T."/>
            <person name="Ootsuki R."/>
            <person name="Yamaguchi H."/>
            <person name="Kawachi M."/>
            <person name="Higashiyama T."/>
            <person name="Nozaki H."/>
        </authorList>
    </citation>
    <scope>NUCLEOTIDE SEQUENCE [LARGE SCALE GENOMIC DNA]</scope>
    <source>
        <strain evidence="2 3">NIES-4479</strain>
    </source>
</reference>
<feature type="region of interest" description="Disordered" evidence="1">
    <location>
        <begin position="383"/>
        <end position="437"/>
    </location>
</feature>
<accession>A0A9W6F3S5</accession>
<feature type="compositionally biased region" description="Low complexity" evidence="1">
    <location>
        <begin position="156"/>
        <end position="172"/>
    </location>
</feature>
<feature type="compositionally biased region" description="Low complexity" evidence="1">
    <location>
        <begin position="180"/>
        <end position="192"/>
    </location>
</feature>
<feature type="compositionally biased region" description="Low complexity" evidence="1">
    <location>
        <begin position="95"/>
        <end position="105"/>
    </location>
</feature>
<evidence type="ECO:0000313" key="3">
    <source>
        <dbReference type="Proteomes" id="UP001165080"/>
    </source>
</evidence>
<feature type="compositionally biased region" description="Low complexity" evidence="1">
    <location>
        <begin position="132"/>
        <end position="148"/>
    </location>
</feature>
<keyword evidence="3" id="KW-1185">Reference proteome</keyword>
<evidence type="ECO:0000313" key="2">
    <source>
        <dbReference type="EMBL" id="GLC55453.1"/>
    </source>
</evidence>
<feature type="compositionally biased region" description="Basic and acidic residues" evidence="1">
    <location>
        <begin position="260"/>
        <end position="270"/>
    </location>
</feature>
<feature type="compositionally biased region" description="Polar residues" evidence="1">
    <location>
        <begin position="383"/>
        <end position="392"/>
    </location>
</feature>
<sequence length="437" mass="45208">MTCARLGVQRGPGPLGGGAGAAQQQQQWPLGAGAGREQLQQPSPVQRGPGPLGGGAGAAQQQQLWLLGAGAGREQLQQPSPVQRGPGPLGGGAGAAQQQQQWPLGAGAGREQLQQPSPVQRGPGPLGGGAGAAQQQQQWPSLGQPELGPLGGGAGAAQQLQHWPSLGQPELGPWGGGAGAVQQQQQWPSLGQPGLGPWGGGASAVPQPPASSLQQAPYSVQGLILPPQQQYAPIPLASGPTSQQYASVQLVQPQAPPGDQGRHDQKKAGQREQVPGLKHVPIGARPWPKLHTPSEVYDMYVHGRQADGWPALQQMESDYGSTWRSGFRQRWSEVMEVINLISKTATTVGCTKKEAAAFWTEKQVHHGYSLSQLRAWVKGMSSAPCQSGSGTELDTYLRPRPADYVSPPPKPTRRAAPGGKGAPVGGAPVAGSPAPEA</sequence>
<feature type="compositionally biased region" description="Low complexity" evidence="1">
    <location>
        <begin position="1"/>
        <end position="12"/>
    </location>
</feature>
<feature type="region of interest" description="Disordered" evidence="1">
    <location>
        <begin position="1"/>
        <end position="214"/>
    </location>
</feature>
<dbReference type="AlphaFoldDB" id="A0A9W6F3S5"/>
<name>A0A9W6F3S5_9CHLO</name>
<feature type="region of interest" description="Disordered" evidence="1">
    <location>
        <begin position="252"/>
        <end position="273"/>
    </location>
</feature>
<evidence type="ECO:0000256" key="1">
    <source>
        <dbReference type="SAM" id="MobiDB-lite"/>
    </source>
</evidence>
<feature type="compositionally biased region" description="Gly residues" evidence="1">
    <location>
        <begin position="193"/>
        <end position="202"/>
    </location>
</feature>
<proteinExistence type="predicted"/>
<dbReference type="Proteomes" id="UP001165080">
    <property type="component" value="Unassembled WGS sequence"/>
</dbReference>
<gene>
    <name evidence="2" type="primary">PLEST007132</name>
    <name evidence="2" type="ORF">PLESTB_000988800</name>
</gene>